<dbReference type="PROSITE" id="PS51379">
    <property type="entry name" value="4FE4S_FER_2"/>
    <property type="match status" value="2"/>
</dbReference>
<dbReference type="GO" id="GO:0046872">
    <property type="term" value="F:metal ion binding"/>
    <property type="evidence" value="ECO:0007669"/>
    <property type="project" value="UniProtKB-KW"/>
</dbReference>
<accession>A0A832YSD4</accession>
<evidence type="ECO:0000313" key="6">
    <source>
        <dbReference type="EMBL" id="HIP17206.1"/>
    </source>
</evidence>
<dbReference type="EMBL" id="DQSV01000053">
    <property type="protein sequence ID" value="HIP17206.1"/>
    <property type="molecule type" value="Genomic_DNA"/>
</dbReference>
<proteinExistence type="predicted"/>
<feature type="domain" description="4Fe-4S ferredoxin-type" evidence="5">
    <location>
        <begin position="349"/>
        <end position="375"/>
    </location>
</feature>
<evidence type="ECO:0000256" key="4">
    <source>
        <dbReference type="ARBA" id="ARBA00023014"/>
    </source>
</evidence>
<feature type="domain" description="4Fe-4S ferredoxin-type" evidence="5">
    <location>
        <begin position="319"/>
        <end position="348"/>
    </location>
</feature>
<evidence type="ECO:0000256" key="2">
    <source>
        <dbReference type="ARBA" id="ARBA00022723"/>
    </source>
</evidence>
<reference evidence="6" key="1">
    <citation type="journal article" date="2020" name="ISME J.">
        <title>Gammaproteobacteria mediating utilization of methyl-, sulfur- and petroleum organic compounds in deep ocean hydrothermal plumes.</title>
        <authorList>
            <person name="Zhou Z."/>
            <person name="Liu Y."/>
            <person name="Pan J."/>
            <person name="Cron B.R."/>
            <person name="Toner B.M."/>
            <person name="Anantharaman K."/>
            <person name="Breier J.A."/>
            <person name="Dick G.J."/>
            <person name="Li M."/>
        </authorList>
    </citation>
    <scope>NUCLEOTIDE SEQUENCE</scope>
    <source>
        <strain evidence="6">SZUA-1385</strain>
    </source>
</reference>
<dbReference type="Gene3D" id="3.30.70.20">
    <property type="match status" value="1"/>
</dbReference>
<sequence length="378" mass="43955">MINIYYEEIEDYYLLNNEDEILNLVFKNINLKKYNKILVKPNVLGPYPPDRCATTHPKFLEWIIKYLLNKGVDRNKIIVGDSSGYSTKKSFEVSKIEEVCRKYNINCKPFEKDEIVKVKILDTEEIILPKTVLESDLIINLPKLKTHILMKYTGAIKNLYGCIPGGLKPKLHGQYPKEYNFAELLVELYNIIGKNREMITIMDGIYGMEGNGPSNGNPINSKIVIASKDALAVDIFASYYIKYNPMDIITNKILINNGNYKKRDIWQENYKIIKLEKNVKKEVSFKEIDRIKFKKPDTYYLTSIMPPSIVKLIFSVMVQKPKINRKKCKKCKVCQYICPVEAISIDNLKIDLKKCINCYCCHEMCEFGAIDLKRRFFI</sequence>
<evidence type="ECO:0000313" key="7">
    <source>
        <dbReference type="Proteomes" id="UP000605144"/>
    </source>
</evidence>
<dbReference type="Pfam" id="PF04015">
    <property type="entry name" value="DUF362"/>
    <property type="match status" value="1"/>
</dbReference>
<dbReference type="InterPro" id="IPR017896">
    <property type="entry name" value="4Fe4S_Fe-S-bd"/>
</dbReference>
<dbReference type="AlphaFoldDB" id="A0A832YSD4"/>
<keyword evidence="4" id="KW-0411">Iron-sulfur</keyword>
<organism evidence="6 7">
    <name type="scientific">Methanothermococcus okinawensis</name>
    <dbReference type="NCBI Taxonomy" id="155863"/>
    <lineage>
        <taxon>Archaea</taxon>
        <taxon>Methanobacteriati</taxon>
        <taxon>Methanobacteriota</taxon>
        <taxon>Methanomada group</taxon>
        <taxon>Methanococci</taxon>
        <taxon>Methanococcales</taxon>
        <taxon>Methanococcaceae</taxon>
        <taxon>Methanothermococcus</taxon>
    </lineage>
</organism>
<gene>
    <name evidence="6" type="ORF">EYG76_02745</name>
</gene>
<dbReference type="InterPro" id="IPR050572">
    <property type="entry name" value="Fe-S_Ferredoxin"/>
</dbReference>
<evidence type="ECO:0000256" key="3">
    <source>
        <dbReference type="ARBA" id="ARBA00023004"/>
    </source>
</evidence>
<dbReference type="Pfam" id="PF00037">
    <property type="entry name" value="Fer4"/>
    <property type="match status" value="1"/>
</dbReference>
<comment type="caution">
    <text evidence="6">The sequence shown here is derived from an EMBL/GenBank/DDBJ whole genome shotgun (WGS) entry which is preliminary data.</text>
</comment>
<keyword evidence="1" id="KW-0004">4Fe-4S</keyword>
<name>A0A832YSD4_9EURY</name>
<dbReference type="InterPro" id="IPR007160">
    <property type="entry name" value="DUF362"/>
</dbReference>
<dbReference type="GO" id="GO:0016491">
    <property type="term" value="F:oxidoreductase activity"/>
    <property type="evidence" value="ECO:0007669"/>
    <property type="project" value="UniProtKB-ARBA"/>
</dbReference>
<dbReference type="PANTHER" id="PTHR43687:SF1">
    <property type="entry name" value="FERREDOXIN III"/>
    <property type="match status" value="1"/>
</dbReference>
<keyword evidence="2" id="KW-0479">Metal-binding</keyword>
<dbReference type="GO" id="GO:0051539">
    <property type="term" value="F:4 iron, 4 sulfur cluster binding"/>
    <property type="evidence" value="ECO:0007669"/>
    <property type="project" value="UniProtKB-KW"/>
</dbReference>
<dbReference type="Proteomes" id="UP000605144">
    <property type="component" value="Unassembled WGS sequence"/>
</dbReference>
<dbReference type="SUPFAM" id="SSF54862">
    <property type="entry name" value="4Fe-4S ferredoxins"/>
    <property type="match status" value="1"/>
</dbReference>
<dbReference type="InterPro" id="IPR017900">
    <property type="entry name" value="4Fe4S_Fe_S_CS"/>
</dbReference>
<dbReference type="PROSITE" id="PS00198">
    <property type="entry name" value="4FE4S_FER_1"/>
    <property type="match status" value="1"/>
</dbReference>
<protein>
    <submittedName>
        <fullName evidence="6">DUF362 domain-containing protein</fullName>
    </submittedName>
</protein>
<keyword evidence="3" id="KW-0408">Iron</keyword>
<dbReference type="PANTHER" id="PTHR43687">
    <property type="entry name" value="ADENYLYLSULFATE REDUCTASE, BETA SUBUNIT"/>
    <property type="match status" value="1"/>
</dbReference>
<evidence type="ECO:0000256" key="1">
    <source>
        <dbReference type="ARBA" id="ARBA00022485"/>
    </source>
</evidence>
<evidence type="ECO:0000259" key="5">
    <source>
        <dbReference type="PROSITE" id="PS51379"/>
    </source>
</evidence>